<dbReference type="AlphaFoldDB" id="A0A5M4FAV0"/>
<sequence length="454" mass="48720">MNLRRWTAVTTIALVAACGGSGGSSDKDEPKATKPDISKVKIDGDASAPVNKLAIQSIADLQAYWTDEYPKLYGKKYKPVKGGLYASTPDSTAGPECANSYSDVQGNAFYCKLDDSVAWDAQELLPDLQKKYGDFVIPVILAHEWGHAMQQRSGFFSANKLTVSSELQADCFAGAFSKHAQKTNEFKVTAADLDNALAGFLDLRDTPGTSATDASAHGSGFDRVTAFQDGFDSGLTKCKSYQDGTPVVLELPFTDAEDAARGGDAPYDTIVNKVPYDIEDYWTQVFPKISNGKAWTPLKGYEPFDPTKAPTCNGESTADFSLFYCVPEDYIGFDNVTTMPEVYRQGGDYAVTTLLATQWGLAALARLGDESDAKVATLKGDCFAGAYTASVALQDRSETSSFSLSPGDLDEGIKSLLVFRGDGDVDRQGAGYGRVEAFRTGVMEGVAPCVTYKG</sequence>
<comment type="caution">
    <text evidence="5">The sequence shown here is derived from an EMBL/GenBank/DDBJ whole genome shotgun (WGS) entry which is preliminary data.</text>
</comment>
<dbReference type="SUPFAM" id="SSF55486">
    <property type="entry name" value="Metalloproteases ('zincins'), catalytic domain"/>
    <property type="match status" value="1"/>
</dbReference>
<evidence type="ECO:0000256" key="2">
    <source>
        <dbReference type="ARBA" id="ARBA00022692"/>
    </source>
</evidence>
<protein>
    <submittedName>
        <fullName evidence="5">Peptidase</fullName>
    </submittedName>
</protein>
<gene>
    <name evidence="5" type="ORF">ESP70_014960</name>
</gene>
<keyword evidence="4" id="KW-0472">Membrane</keyword>
<dbReference type="GO" id="GO:0016020">
    <property type="term" value="C:membrane"/>
    <property type="evidence" value="ECO:0007669"/>
    <property type="project" value="UniProtKB-SubCell"/>
</dbReference>
<evidence type="ECO:0000313" key="5">
    <source>
        <dbReference type="EMBL" id="KAA1395455.1"/>
    </source>
</evidence>
<dbReference type="EMBL" id="SDPQ02000003">
    <property type="protein sequence ID" value="KAA1395455.1"/>
    <property type="molecule type" value="Genomic_DNA"/>
</dbReference>
<dbReference type="InterPro" id="IPR007343">
    <property type="entry name" value="Uncharacterised_pept_Zn_put"/>
</dbReference>
<dbReference type="PANTHER" id="PTHR30168:SF0">
    <property type="entry name" value="INNER MEMBRANE PROTEIN"/>
    <property type="match status" value="1"/>
</dbReference>
<dbReference type="RefSeq" id="WP_149690120.1">
    <property type="nucleotide sequence ID" value="NZ_SDPQ02000003.1"/>
</dbReference>
<evidence type="ECO:0000256" key="1">
    <source>
        <dbReference type="ARBA" id="ARBA00004167"/>
    </source>
</evidence>
<dbReference type="Proteomes" id="UP000380867">
    <property type="component" value="Unassembled WGS sequence"/>
</dbReference>
<comment type="subcellular location">
    <subcellularLocation>
        <location evidence="1">Membrane</location>
        <topology evidence="1">Single-pass membrane protein</topology>
    </subcellularLocation>
</comment>
<keyword evidence="3" id="KW-1133">Transmembrane helix</keyword>
<proteinExistence type="predicted"/>
<keyword evidence="6" id="KW-1185">Reference proteome</keyword>
<accession>A0A5M4FAV0</accession>
<keyword evidence="2" id="KW-0812">Transmembrane</keyword>
<evidence type="ECO:0000313" key="6">
    <source>
        <dbReference type="Proteomes" id="UP000380867"/>
    </source>
</evidence>
<reference evidence="5" key="1">
    <citation type="submission" date="2019-09" db="EMBL/GenBank/DDBJ databases">
        <authorList>
            <person name="Li J."/>
        </authorList>
    </citation>
    <scope>NUCLEOTIDE SEQUENCE [LARGE SCALE GENOMIC DNA]</scope>
    <source>
        <strain evidence="5">JCM 14732</strain>
    </source>
</reference>
<dbReference type="OrthoDB" id="5168289at2"/>
<evidence type="ECO:0000256" key="3">
    <source>
        <dbReference type="ARBA" id="ARBA00022989"/>
    </source>
</evidence>
<name>A0A5M4FAV0_9ACTN</name>
<dbReference type="Pfam" id="PF04228">
    <property type="entry name" value="Zn_peptidase"/>
    <property type="match status" value="1"/>
</dbReference>
<dbReference type="PANTHER" id="PTHR30168">
    <property type="entry name" value="PUTATIVE MEMBRANE PROTEIN YPFJ"/>
    <property type="match status" value="1"/>
</dbReference>
<dbReference type="PROSITE" id="PS51257">
    <property type="entry name" value="PROKAR_LIPOPROTEIN"/>
    <property type="match status" value="1"/>
</dbReference>
<organism evidence="5 6">
    <name type="scientific">Aeromicrobium ginsengisoli</name>
    <dbReference type="NCBI Taxonomy" id="363867"/>
    <lineage>
        <taxon>Bacteria</taxon>
        <taxon>Bacillati</taxon>
        <taxon>Actinomycetota</taxon>
        <taxon>Actinomycetes</taxon>
        <taxon>Propionibacteriales</taxon>
        <taxon>Nocardioidaceae</taxon>
        <taxon>Aeromicrobium</taxon>
    </lineage>
</organism>
<evidence type="ECO:0000256" key="4">
    <source>
        <dbReference type="ARBA" id="ARBA00023136"/>
    </source>
</evidence>